<comment type="caution">
    <text evidence="2">The sequence shown here is derived from an EMBL/GenBank/DDBJ whole genome shotgun (WGS) entry which is preliminary data.</text>
</comment>
<evidence type="ECO:0008006" key="4">
    <source>
        <dbReference type="Google" id="ProtNLM"/>
    </source>
</evidence>
<evidence type="ECO:0000313" key="3">
    <source>
        <dbReference type="Proteomes" id="UP000029665"/>
    </source>
</evidence>
<feature type="chain" id="PRO_5001587386" description="Extracellular membrane protein CFEM domain-containing protein" evidence="1">
    <location>
        <begin position="22"/>
        <end position="79"/>
    </location>
</feature>
<feature type="signal peptide" evidence="1">
    <location>
        <begin position="1"/>
        <end position="21"/>
    </location>
</feature>
<dbReference type="Proteomes" id="UP000029665">
    <property type="component" value="Unassembled WGS sequence"/>
</dbReference>
<protein>
    <recommendedName>
        <fullName evidence="4">Extracellular membrane protein CFEM domain-containing protein</fullName>
    </recommendedName>
</protein>
<dbReference type="AlphaFoldDB" id="A0A060SEA6"/>
<reference evidence="2" key="1">
    <citation type="submission" date="2014-01" db="EMBL/GenBank/DDBJ databases">
        <title>The genome of the white-rot fungus Pycnoporus cinnabarinus: a basidiomycete model with a versatile arsenal for lignocellulosic biomass breakdown.</title>
        <authorList>
            <person name="Levasseur A."/>
            <person name="Lomascolo A."/>
            <person name="Ruiz-Duenas F.J."/>
            <person name="Uzan E."/>
            <person name="Piumi F."/>
            <person name="Kues U."/>
            <person name="Ram A.F.J."/>
            <person name="Murat C."/>
            <person name="Haon M."/>
            <person name="Benoit I."/>
            <person name="Arfi Y."/>
            <person name="Chevret D."/>
            <person name="Drula E."/>
            <person name="Kwon M.J."/>
            <person name="Gouret P."/>
            <person name="Lesage-Meessen L."/>
            <person name="Lombard V."/>
            <person name="Mariette J."/>
            <person name="Noirot C."/>
            <person name="Park J."/>
            <person name="Patyshakuliyeva A."/>
            <person name="Wieneger R.A.B."/>
            <person name="Wosten H.A.B."/>
            <person name="Martin F."/>
            <person name="Coutinho P.M."/>
            <person name="de Vries R."/>
            <person name="Martinez A.T."/>
            <person name="Klopp C."/>
            <person name="Pontarotti P."/>
            <person name="Henrissat B."/>
            <person name="Record E."/>
        </authorList>
    </citation>
    <scope>NUCLEOTIDE SEQUENCE [LARGE SCALE GENOMIC DNA]</scope>
    <source>
        <strain evidence="2">BRFM137</strain>
    </source>
</reference>
<organism evidence="2 3">
    <name type="scientific">Pycnoporus cinnabarinus</name>
    <name type="common">Cinnabar-red polypore</name>
    <name type="synonym">Trametes cinnabarina</name>
    <dbReference type="NCBI Taxonomy" id="5643"/>
    <lineage>
        <taxon>Eukaryota</taxon>
        <taxon>Fungi</taxon>
        <taxon>Dikarya</taxon>
        <taxon>Basidiomycota</taxon>
        <taxon>Agaricomycotina</taxon>
        <taxon>Agaricomycetes</taxon>
        <taxon>Polyporales</taxon>
        <taxon>Polyporaceae</taxon>
        <taxon>Trametes</taxon>
    </lineage>
</organism>
<keyword evidence="3" id="KW-1185">Reference proteome</keyword>
<dbReference type="HOGENOM" id="CLU_2607167_0_0_1"/>
<evidence type="ECO:0000313" key="2">
    <source>
        <dbReference type="EMBL" id="CDO72561.1"/>
    </source>
</evidence>
<name>A0A060SEA6_PYCCI</name>
<keyword evidence="1" id="KW-0732">Signal</keyword>
<dbReference type="EMBL" id="CCBP010000114">
    <property type="protein sequence ID" value="CDO72561.1"/>
    <property type="molecule type" value="Genomic_DNA"/>
</dbReference>
<accession>A0A060SEA6</accession>
<sequence length="79" mass="8127">MQFSSLLKLALLATQIGVVTAVTIPPALDTHRSAAIFSNCTTDADCTAGETCSDIFGLLDYSICVPSLAEICSLASAST</sequence>
<dbReference type="OrthoDB" id="10321809at2759"/>
<proteinExistence type="predicted"/>
<gene>
    <name evidence="2" type="ORF">BN946_scf184983.g44</name>
</gene>
<evidence type="ECO:0000256" key="1">
    <source>
        <dbReference type="SAM" id="SignalP"/>
    </source>
</evidence>